<keyword evidence="6 8" id="KW-1133">Transmembrane helix</keyword>
<name>A0A1E5L9E8_9FIRM</name>
<keyword evidence="5 8" id="KW-0812">Transmembrane</keyword>
<sequence length="373" mass="42809">MDSNKNMVLPNQWITNFQLFCLIILVRSMAAISLTPVLTSGYTRQDVWIAVLLSIFASFIQLWIVVKLYKMFPTLKIGQIIDHVLGKYLGKIGNFIFVLFFYILAIYWCAYVTNLADVILPETPRPVIKWSFLFVCFYALYKGPASILRSSGFIFISLVGSYFFLVVFLVPEFDFAQFKPILYYGWTPILVGTIVPSVLFFESIMLLQFLPMVRANQWTVRIPFFAHVFAGLLLLVTACLLVMVFGPIEAEKIQFTVFTLVRAISLGDYVERLEFVVIAAWFSVIFFGTTTFIYITREILLNMIKRLNSYDQYVNVGMVLVIGWLVPKMFPDMLVLLEFYRVDQYGFSGFVIAGAFPIILFIVANLRKQGAKL</sequence>
<keyword evidence="10" id="KW-1185">Reference proteome</keyword>
<dbReference type="STRING" id="1390249.BHU72_00435"/>
<keyword evidence="3" id="KW-0813">Transport</keyword>
<evidence type="ECO:0000256" key="2">
    <source>
        <dbReference type="ARBA" id="ARBA00007998"/>
    </source>
</evidence>
<dbReference type="PANTHER" id="PTHR34975">
    <property type="entry name" value="SPORE GERMINATION PROTEIN A2"/>
    <property type="match status" value="1"/>
</dbReference>
<keyword evidence="4" id="KW-0309">Germination</keyword>
<feature type="transmembrane region" description="Helical" evidence="8">
    <location>
        <begin position="222"/>
        <end position="245"/>
    </location>
</feature>
<feature type="transmembrane region" description="Helical" evidence="8">
    <location>
        <begin position="153"/>
        <end position="171"/>
    </location>
</feature>
<comment type="subcellular location">
    <subcellularLocation>
        <location evidence="1">Membrane</location>
        <topology evidence="1">Multi-pass membrane protein</topology>
    </subcellularLocation>
</comment>
<protein>
    <submittedName>
        <fullName evidence="9">Uncharacterized protein</fullName>
    </submittedName>
</protein>
<dbReference type="NCBIfam" id="TIGR00912">
    <property type="entry name" value="2A0309"/>
    <property type="match status" value="1"/>
</dbReference>
<feature type="transmembrane region" description="Helical" evidence="8">
    <location>
        <begin position="47"/>
        <end position="66"/>
    </location>
</feature>
<evidence type="ECO:0000256" key="4">
    <source>
        <dbReference type="ARBA" id="ARBA00022544"/>
    </source>
</evidence>
<evidence type="ECO:0000256" key="8">
    <source>
        <dbReference type="SAM" id="Phobius"/>
    </source>
</evidence>
<keyword evidence="7 8" id="KW-0472">Membrane</keyword>
<evidence type="ECO:0000256" key="5">
    <source>
        <dbReference type="ARBA" id="ARBA00022692"/>
    </source>
</evidence>
<evidence type="ECO:0000313" key="9">
    <source>
        <dbReference type="EMBL" id="OEH86775.1"/>
    </source>
</evidence>
<dbReference type="AlphaFoldDB" id="A0A1E5L9E8"/>
<dbReference type="GO" id="GO:0016020">
    <property type="term" value="C:membrane"/>
    <property type="evidence" value="ECO:0007669"/>
    <property type="project" value="UniProtKB-SubCell"/>
</dbReference>
<dbReference type="Pfam" id="PF03845">
    <property type="entry name" value="Spore_permease"/>
    <property type="match status" value="1"/>
</dbReference>
<dbReference type="PANTHER" id="PTHR34975:SF2">
    <property type="entry name" value="SPORE GERMINATION PROTEIN A2"/>
    <property type="match status" value="1"/>
</dbReference>
<reference evidence="9 10" key="1">
    <citation type="submission" date="2016-09" db="EMBL/GenBank/DDBJ databases">
        <title>Desulfuribacillus arsenicus sp. nov., an obligately anaerobic, dissimilatory arsenic- and antimonate-reducing bacterium isolated from anoxic sediments.</title>
        <authorList>
            <person name="Abin C.A."/>
            <person name="Hollibaugh J.T."/>
        </authorList>
    </citation>
    <scope>NUCLEOTIDE SEQUENCE [LARGE SCALE GENOMIC DNA]</scope>
    <source>
        <strain evidence="9 10">MLFW-2</strain>
    </source>
</reference>
<comment type="similarity">
    <text evidence="2">Belongs to the amino acid-polyamine-organocation (APC) superfamily. Spore germination protein (SGP) (TC 2.A.3.9) family.</text>
</comment>
<evidence type="ECO:0000256" key="6">
    <source>
        <dbReference type="ARBA" id="ARBA00022989"/>
    </source>
</evidence>
<gene>
    <name evidence="9" type="ORF">BHU72_00435</name>
</gene>
<organism evidence="9 10">
    <name type="scientific">Desulfuribacillus stibiiarsenatis</name>
    <dbReference type="NCBI Taxonomy" id="1390249"/>
    <lineage>
        <taxon>Bacteria</taxon>
        <taxon>Bacillati</taxon>
        <taxon>Bacillota</taxon>
        <taxon>Desulfuribacillia</taxon>
        <taxon>Desulfuribacillales</taxon>
        <taxon>Desulfuribacillaceae</taxon>
        <taxon>Desulfuribacillus</taxon>
    </lineage>
</organism>
<feature type="transmembrane region" description="Helical" evidence="8">
    <location>
        <begin position="12"/>
        <end position="35"/>
    </location>
</feature>
<feature type="transmembrane region" description="Helical" evidence="8">
    <location>
        <begin position="125"/>
        <end position="141"/>
    </location>
</feature>
<dbReference type="EMBL" id="MJAT01000001">
    <property type="protein sequence ID" value="OEH86775.1"/>
    <property type="molecule type" value="Genomic_DNA"/>
</dbReference>
<dbReference type="Proteomes" id="UP000095255">
    <property type="component" value="Unassembled WGS sequence"/>
</dbReference>
<accession>A0A1E5L9E8</accession>
<evidence type="ECO:0000256" key="1">
    <source>
        <dbReference type="ARBA" id="ARBA00004141"/>
    </source>
</evidence>
<evidence type="ECO:0000256" key="7">
    <source>
        <dbReference type="ARBA" id="ARBA00023136"/>
    </source>
</evidence>
<proteinExistence type="inferred from homology"/>
<feature type="transmembrane region" description="Helical" evidence="8">
    <location>
        <begin position="307"/>
        <end position="326"/>
    </location>
</feature>
<dbReference type="RefSeq" id="WP_069700652.1">
    <property type="nucleotide sequence ID" value="NZ_MJAT01000001.1"/>
</dbReference>
<evidence type="ECO:0000313" key="10">
    <source>
        <dbReference type="Proteomes" id="UP000095255"/>
    </source>
</evidence>
<comment type="caution">
    <text evidence="9">The sequence shown here is derived from an EMBL/GenBank/DDBJ whole genome shotgun (WGS) entry which is preliminary data.</text>
</comment>
<feature type="transmembrane region" description="Helical" evidence="8">
    <location>
        <begin position="183"/>
        <end position="210"/>
    </location>
</feature>
<dbReference type="InterPro" id="IPR004761">
    <property type="entry name" value="Spore_GerAB"/>
</dbReference>
<feature type="transmembrane region" description="Helical" evidence="8">
    <location>
        <begin position="346"/>
        <end position="366"/>
    </location>
</feature>
<evidence type="ECO:0000256" key="3">
    <source>
        <dbReference type="ARBA" id="ARBA00022448"/>
    </source>
</evidence>
<dbReference type="OrthoDB" id="2380240at2"/>
<feature type="transmembrane region" description="Helical" evidence="8">
    <location>
        <begin position="95"/>
        <end position="113"/>
    </location>
</feature>
<feature type="transmembrane region" description="Helical" evidence="8">
    <location>
        <begin position="275"/>
        <end position="295"/>
    </location>
</feature>
<dbReference type="GO" id="GO:0009847">
    <property type="term" value="P:spore germination"/>
    <property type="evidence" value="ECO:0007669"/>
    <property type="project" value="InterPro"/>
</dbReference>